<dbReference type="Gramene" id="evm.model.01.1887">
    <property type="protein sequence ID" value="cds.evm.model.01.1887"/>
    <property type="gene ID" value="evm.TU.01.1887"/>
</dbReference>
<dbReference type="Proteomes" id="UP000596661">
    <property type="component" value="Chromosome 1"/>
</dbReference>
<protein>
    <recommendedName>
        <fullName evidence="3">Reverse transcriptase domain-containing protein</fullName>
    </recommendedName>
</protein>
<organism evidence="1 2">
    <name type="scientific">Cannabis sativa</name>
    <name type="common">Hemp</name>
    <name type="synonym">Marijuana</name>
    <dbReference type="NCBI Taxonomy" id="3483"/>
    <lineage>
        <taxon>Eukaryota</taxon>
        <taxon>Viridiplantae</taxon>
        <taxon>Streptophyta</taxon>
        <taxon>Embryophyta</taxon>
        <taxon>Tracheophyta</taxon>
        <taxon>Spermatophyta</taxon>
        <taxon>Magnoliopsida</taxon>
        <taxon>eudicotyledons</taxon>
        <taxon>Gunneridae</taxon>
        <taxon>Pentapetalae</taxon>
        <taxon>rosids</taxon>
        <taxon>fabids</taxon>
        <taxon>Rosales</taxon>
        <taxon>Cannabaceae</taxon>
        <taxon>Cannabis</taxon>
    </lineage>
</organism>
<evidence type="ECO:0000313" key="1">
    <source>
        <dbReference type="EnsemblPlants" id="cds.evm.model.01.1887"/>
    </source>
</evidence>
<dbReference type="PANTHER" id="PTHR33116">
    <property type="entry name" value="REVERSE TRANSCRIPTASE ZINC-BINDING DOMAIN-CONTAINING PROTEIN-RELATED-RELATED"/>
    <property type="match status" value="1"/>
</dbReference>
<accession>A0A803NIW5</accession>
<reference evidence="1" key="2">
    <citation type="submission" date="2021-03" db="UniProtKB">
        <authorList>
            <consortium name="EnsemblPlants"/>
        </authorList>
    </citation>
    <scope>IDENTIFICATION</scope>
</reference>
<evidence type="ECO:0008006" key="3">
    <source>
        <dbReference type="Google" id="ProtNLM"/>
    </source>
</evidence>
<dbReference type="EMBL" id="UZAU01000053">
    <property type="status" value="NOT_ANNOTATED_CDS"/>
    <property type="molecule type" value="Genomic_DNA"/>
</dbReference>
<dbReference type="EnsemblPlants" id="evm.model.01.1887">
    <property type="protein sequence ID" value="cds.evm.model.01.1887"/>
    <property type="gene ID" value="evm.TU.01.1887"/>
</dbReference>
<proteinExistence type="predicted"/>
<reference evidence="1" key="1">
    <citation type="submission" date="2018-11" db="EMBL/GenBank/DDBJ databases">
        <authorList>
            <person name="Grassa J C."/>
        </authorList>
    </citation>
    <scope>NUCLEOTIDE SEQUENCE [LARGE SCALE GENOMIC DNA]</scope>
</reference>
<name>A0A803NIW5_CANSA</name>
<evidence type="ECO:0000313" key="2">
    <source>
        <dbReference type="Proteomes" id="UP000596661"/>
    </source>
</evidence>
<sequence length="170" mass="20077">MIKLDLQKAYDTMDWDFSEEMLYSLKFPEKFIRKGIEARQSNVPFPFCIWDGVSQSNHEQDWEERDFGYHERCAKMKLNHLSFADDVLLFCRGKSVMAGAGSVTWESLCNPKKEGGLGLLNVAKWNVATMFKQVWAVANKDNLWVKWVHCVYIKHHNWWEYKAPQSSNWY</sequence>
<keyword evidence="2" id="KW-1185">Reference proteome</keyword>
<dbReference type="AlphaFoldDB" id="A0A803NIW5"/>
<dbReference type="PANTHER" id="PTHR33116:SF84">
    <property type="entry name" value="RNA-DIRECTED DNA POLYMERASE"/>
    <property type="match status" value="1"/>
</dbReference>